<comment type="similarity">
    <text evidence="3">Belongs to the adaptor complexes small subunit family.</text>
</comment>
<comment type="caution">
    <text evidence="21">The sequence shown here is derived from an EMBL/GenBank/DDBJ whole genome shotgun (WGS) entry which is preliminary data.</text>
</comment>
<comment type="subcellular location">
    <subcellularLocation>
        <location evidence="1">Cell membrane</location>
    </subcellularLocation>
    <subcellularLocation>
        <location evidence="2">Membrane</location>
        <location evidence="2">Coated pit</location>
        <topology evidence="2">Peripheral membrane protein</topology>
        <orientation evidence="2">Cytoplasmic side</orientation>
    </subcellularLocation>
</comment>
<keyword evidence="9" id="KW-0653">Protein transport</keyword>
<evidence type="ECO:0000256" key="5">
    <source>
        <dbReference type="ARBA" id="ARBA00013914"/>
    </source>
</evidence>
<evidence type="ECO:0000256" key="9">
    <source>
        <dbReference type="ARBA" id="ARBA00022927"/>
    </source>
</evidence>
<evidence type="ECO:0000256" key="14">
    <source>
        <dbReference type="ARBA" id="ARBA00031686"/>
    </source>
</evidence>
<evidence type="ECO:0000313" key="21">
    <source>
        <dbReference type="EMBL" id="OCB85411.1"/>
    </source>
</evidence>
<evidence type="ECO:0000259" key="19">
    <source>
        <dbReference type="Pfam" id="PF16978"/>
    </source>
</evidence>
<accession>A0A9Q5N4Y5</accession>
<evidence type="ECO:0000256" key="10">
    <source>
        <dbReference type="ARBA" id="ARBA00023136"/>
    </source>
</evidence>
<dbReference type="GO" id="GO:0030122">
    <property type="term" value="C:AP-2 adaptor complex"/>
    <property type="evidence" value="ECO:0007669"/>
    <property type="project" value="InterPro"/>
</dbReference>
<feature type="domain" description="AP complex mu/sigma subunit" evidence="18">
    <location>
        <begin position="1"/>
        <end position="141"/>
    </location>
</feature>
<dbReference type="InterPro" id="IPR027156">
    <property type="entry name" value="APS2"/>
</dbReference>
<feature type="region of interest" description="Disordered" evidence="17">
    <location>
        <begin position="206"/>
        <end position="243"/>
    </location>
</feature>
<feature type="region of interest" description="Disordered" evidence="17">
    <location>
        <begin position="749"/>
        <end position="768"/>
    </location>
</feature>
<dbReference type="InterPro" id="IPR008828">
    <property type="entry name" value="Sin1/Avo1"/>
</dbReference>
<name>A0A9Q5N4Y5_SANBA</name>
<evidence type="ECO:0000256" key="7">
    <source>
        <dbReference type="ARBA" id="ARBA00022475"/>
    </source>
</evidence>
<evidence type="ECO:0000256" key="6">
    <source>
        <dbReference type="ARBA" id="ARBA00022448"/>
    </source>
</evidence>
<keyword evidence="8" id="KW-0254">Endocytosis</keyword>
<evidence type="ECO:0000256" key="8">
    <source>
        <dbReference type="ARBA" id="ARBA00022583"/>
    </source>
</evidence>
<dbReference type="InterPro" id="IPR031567">
    <property type="entry name" value="CRIM_dom"/>
</dbReference>
<dbReference type="InterPro" id="IPR011993">
    <property type="entry name" value="PH-like_dom_sf"/>
</dbReference>
<protein>
    <recommendedName>
        <fullName evidence="5">AP-2 complex subunit sigma</fullName>
    </recommendedName>
    <alternativeName>
        <fullName evidence="13">Adaptin small chain</fullName>
    </alternativeName>
    <alternativeName>
        <fullName evidence="14">Clathrin assembly protein 2 sigma small chain</fullName>
    </alternativeName>
    <alternativeName>
        <fullName evidence="15">Sigma2-adaptin</fullName>
    </alternativeName>
</protein>
<comment type="subunit">
    <text evidence="16">Adaptor protein complex 2 (AP-2) is a heterotetramer composed of two large adaptins (alpha-type subunit APL3 and beta-type subunit APL1), a medium chain (mu-type subunit APM4) and a small adaptin (sigma-type subunit APS2).</text>
</comment>
<dbReference type="Pfam" id="PF16978">
    <property type="entry name" value="CRIM"/>
    <property type="match status" value="1"/>
</dbReference>
<evidence type="ECO:0000259" key="18">
    <source>
        <dbReference type="Pfam" id="PF01217"/>
    </source>
</evidence>
<dbReference type="GO" id="GO:0038203">
    <property type="term" value="P:TORC2 signaling"/>
    <property type="evidence" value="ECO:0007669"/>
    <property type="project" value="TreeGrafter"/>
</dbReference>
<feature type="region of interest" description="Disordered" evidence="17">
    <location>
        <begin position="267"/>
        <end position="334"/>
    </location>
</feature>
<dbReference type="Proteomes" id="UP000757232">
    <property type="component" value="Unassembled WGS sequence"/>
</dbReference>
<dbReference type="InterPro" id="IPR022775">
    <property type="entry name" value="AP_mu_sigma_su"/>
</dbReference>
<dbReference type="GO" id="GO:0005546">
    <property type="term" value="F:phosphatidylinositol-4,5-bisphosphate binding"/>
    <property type="evidence" value="ECO:0007669"/>
    <property type="project" value="TreeGrafter"/>
</dbReference>
<evidence type="ECO:0000259" key="20">
    <source>
        <dbReference type="Pfam" id="PF16979"/>
    </source>
</evidence>
<feature type="compositionally biased region" description="Low complexity" evidence="17">
    <location>
        <begin position="231"/>
        <end position="242"/>
    </location>
</feature>
<evidence type="ECO:0000256" key="1">
    <source>
        <dbReference type="ARBA" id="ARBA00004236"/>
    </source>
</evidence>
<evidence type="ECO:0000256" key="12">
    <source>
        <dbReference type="ARBA" id="ARBA00025487"/>
    </source>
</evidence>
<evidence type="ECO:0000256" key="13">
    <source>
        <dbReference type="ARBA" id="ARBA00030104"/>
    </source>
</evidence>
<dbReference type="PANTHER" id="PTHR13335">
    <property type="entry name" value="TARGET OF RAPAMYCIN COMPLEX 2 SUBUNIT MAPKAP1"/>
    <property type="match status" value="1"/>
</dbReference>
<dbReference type="GO" id="GO:0035615">
    <property type="term" value="F:clathrin adaptor activity"/>
    <property type="evidence" value="ECO:0007669"/>
    <property type="project" value="InterPro"/>
</dbReference>
<keyword evidence="22" id="KW-1185">Reference proteome</keyword>
<feature type="region of interest" description="Disordered" evidence="17">
    <location>
        <begin position="392"/>
        <end position="424"/>
    </location>
</feature>
<dbReference type="InterPro" id="IPR031313">
    <property type="entry name" value="Sin1_PH_dom"/>
</dbReference>
<dbReference type="Gene3D" id="2.30.29.30">
    <property type="entry name" value="Pleckstrin-homology domain (PH domain)/Phosphotyrosine-binding domain (PTB)"/>
    <property type="match status" value="1"/>
</dbReference>
<evidence type="ECO:0000256" key="3">
    <source>
        <dbReference type="ARBA" id="ARBA00006972"/>
    </source>
</evidence>
<dbReference type="CDD" id="cd14833">
    <property type="entry name" value="AP2_sigma"/>
    <property type="match status" value="1"/>
</dbReference>
<feature type="domain" description="SIN1-type PH" evidence="20">
    <location>
        <begin position="925"/>
        <end position="1023"/>
    </location>
</feature>
<dbReference type="GO" id="GO:0031932">
    <property type="term" value="C:TORC2 complex"/>
    <property type="evidence" value="ECO:0007669"/>
    <property type="project" value="InterPro"/>
</dbReference>
<dbReference type="GO" id="GO:0015031">
    <property type="term" value="P:protein transport"/>
    <property type="evidence" value="ECO:0007669"/>
    <property type="project" value="UniProtKB-KW"/>
</dbReference>
<proteinExistence type="inferred from homology"/>
<evidence type="ECO:0000256" key="16">
    <source>
        <dbReference type="ARBA" id="ARBA00062168"/>
    </source>
</evidence>
<keyword evidence="7" id="KW-1003">Cell membrane</keyword>
<feature type="domain" description="CRIM" evidence="19">
    <location>
        <begin position="589"/>
        <end position="731"/>
    </location>
</feature>
<dbReference type="SUPFAM" id="SSF64356">
    <property type="entry name" value="SNARE-like"/>
    <property type="match status" value="1"/>
</dbReference>
<evidence type="ECO:0000313" key="22">
    <source>
        <dbReference type="Proteomes" id="UP000757232"/>
    </source>
</evidence>
<gene>
    <name evidence="21" type="ORF">A7U60_g7420</name>
</gene>
<comment type="similarity">
    <text evidence="4">Belongs to the SIN1 family.</text>
</comment>
<keyword evidence="6" id="KW-0813">Transport</keyword>
<dbReference type="PANTHER" id="PTHR13335:SF1">
    <property type="entry name" value="TARGET OF RAPAMYCIN COMPLEX 2 SUBUNIT MAPKAP1"/>
    <property type="match status" value="1"/>
</dbReference>
<evidence type="ECO:0000256" key="15">
    <source>
        <dbReference type="ARBA" id="ARBA00032648"/>
    </source>
</evidence>
<evidence type="ECO:0000256" key="2">
    <source>
        <dbReference type="ARBA" id="ARBA00004277"/>
    </source>
</evidence>
<feature type="region of interest" description="Disordered" evidence="17">
    <location>
        <begin position="556"/>
        <end position="587"/>
    </location>
</feature>
<reference evidence="21" key="1">
    <citation type="submission" date="2016-06" db="EMBL/GenBank/DDBJ databases">
        <title>Draft Genome sequence of the fungus Inonotus baumii.</title>
        <authorList>
            <person name="Zhu H."/>
            <person name="Lin W."/>
        </authorList>
    </citation>
    <scope>NUCLEOTIDE SEQUENCE</scope>
    <source>
        <strain evidence="21">821</strain>
    </source>
</reference>
<feature type="compositionally biased region" description="Polar residues" evidence="17">
    <location>
        <begin position="507"/>
        <end position="524"/>
    </location>
</feature>
<keyword evidence="10" id="KW-0472">Membrane</keyword>
<feature type="compositionally biased region" description="Acidic residues" evidence="17">
    <location>
        <begin position="409"/>
        <end position="424"/>
    </location>
</feature>
<feature type="region of interest" description="Disordered" evidence="17">
    <location>
        <begin position="483"/>
        <end position="531"/>
    </location>
</feature>
<dbReference type="GO" id="GO:0072583">
    <property type="term" value="P:clathrin-dependent endocytosis"/>
    <property type="evidence" value="ECO:0007669"/>
    <property type="project" value="InterPro"/>
</dbReference>
<evidence type="ECO:0000256" key="11">
    <source>
        <dbReference type="ARBA" id="ARBA00023176"/>
    </source>
</evidence>
<dbReference type="InterPro" id="IPR011012">
    <property type="entry name" value="Longin-like_dom_sf"/>
</dbReference>
<dbReference type="AlphaFoldDB" id="A0A9Q5N4Y5"/>
<dbReference type="EMBL" id="LNZH02000209">
    <property type="protein sequence ID" value="OCB85411.1"/>
    <property type="molecule type" value="Genomic_DNA"/>
</dbReference>
<dbReference type="OrthoDB" id="241990at2759"/>
<evidence type="ECO:0000256" key="4">
    <source>
        <dbReference type="ARBA" id="ARBA00009407"/>
    </source>
</evidence>
<evidence type="ECO:0000256" key="17">
    <source>
        <dbReference type="SAM" id="MobiDB-lite"/>
    </source>
</evidence>
<dbReference type="Gene3D" id="3.30.450.60">
    <property type="match status" value="1"/>
</dbReference>
<organism evidence="21 22">
    <name type="scientific">Sanghuangporus baumii</name>
    <name type="common">Phellinus baumii</name>
    <dbReference type="NCBI Taxonomy" id="108892"/>
    <lineage>
        <taxon>Eukaryota</taxon>
        <taxon>Fungi</taxon>
        <taxon>Dikarya</taxon>
        <taxon>Basidiomycota</taxon>
        <taxon>Agaricomycotina</taxon>
        <taxon>Agaricomycetes</taxon>
        <taxon>Hymenochaetales</taxon>
        <taxon>Hymenochaetaceae</taxon>
        <taxon>Sanghuangporus</taxon>
    </lineage>
</organism>
<dbReference type="FunFam" id="3.30.450.60:FF:000011">
    <property type="entry name" value="AP complex subunit sigma"/>
    <property type="match status" value="1"/>
</dbReference>
<dbReference type="Pfam" id="PF16979">
    <property type="entry name" value="SIN1_PH"/>
    <property type="match status" value="1"/>
</dbReference>
<dbReference type="Pfam" id="PF01217">
    <property type="entry name" value="Clat_adaptor_s"/>
    <property type="match status" value="1"/>
</dbReference>
<comment type="function">
    <text evidence="12">Component of the adaptor complexes which link clathrin to receptors in coated vesicles. Clathrin-associated protein complexes are believed to interact with the cytoplasmic tails of membrane proteins, leading to their selection and concentration.</text>
</comment>
<sequence>MIRFILVQNRQGKTRLSKWYVPFDDDEKVRLRGEVHRLVAPRDQKYQSNFVEFRNYKVVYRRYAGLFFCVCVDANDNELAYLEAIHLFVEVLDAFFENVCELDLVFNFYKVYAILDEIFLAGEIEETSKEVVLSRLDELEKVTNIIHDTIIGSMALICDPDYLIHSLRLNYLRHVDSDPYGPRIITFDPRYQFNAHICASGRADSDKWPELNLPQSPQVSDDEGSSGAPNGRRTSGSSGATSLKYTQTIMGNRAGVAGMRVSGRRVVPGKEFARRSISATSSTPRRTRAGSEPTPAAVSNAQNGVGAAGSPDTYDDASIQVSKRRSAGGTSLQEVPTTLVEKMELENKEQPSSLTNVPVALQSMSHIAAIQARRQRRVAHFSSAGGDAVRPIIISETKLNPEESSSSSSEDDAEAMSGSLDDDGSIVEVEGSLEAENDGFDPDFAPPRIGFNSDSSDLLNSMSNSAISTSVSSAYNSSLQIAGSARGRGKLSPVSETRPSDDHLSGQADTSVDGTVSDATTQRDAGTPIEDYFEIVKPPVPRGGRLSGSLRLATDSSHDISLSNKRHSQPPSDLDFTRRKVPPIRPATSGLSAKLAASDTSTNPFTELYALISGRAEVASMDVTVYFPHAMKPANKPMKLNVRKDATIEEVIGFSLWSYWEEGWLPKLDEGIPEERKDERLSAIGWVLRIAEDDGEVDEDFPAPDRMGKISKFNFDAYAILEATPAQAAQNAQLEAKIARRPSRIIVSKTKQKQESTGGLAPPAPSVGPSLSTMSASALGTSVGILGSSLNISSSHGSQALLRIRMANVDNKATHYSTTISVFSTMYMQEVLEQICRKRKIENPRDWALLSDDLKILVPLDRTVASLEDNLRLVLIQREALPEYGFAVDADKRTARSIDPNASIFKRISEVQPKNKTIEPDFDVYKRYTVWRKVPMLVARLERTLAIDGDYIHIMPSANKARVVFDSGKTVSYHIKSVVNCSQSARASATFKITFRRDGGDKRYDFEAESAKQATEIVSTIRGMRLKGGLERSGTVHKIRRRSRHVI</sequence>
<keyword evidence="11" id="KW-0168">Coated pit</keyword>